<organism evidence="1 2">
    <name type="scientific">Anabaena azotica FACHB-119</name>
    <dbReference type="NCBI Taxonomy" id="947527"/>
    <lineage>
        <taxon>Bacteria</taxon>
        <taxon>Bacillati</taxon>
        <taxon>Cyanobacteriota</taxon>
        <taxon>Cyanophyceae</taxon>
        <taxon>Nostocales</taxon>
        <taxon>Nostocaceae</taxon>
        <taxon>Anabaena</taxon>
        <taxon>Anabaena azotica</taxon>
    </lineage>
</organism>
<dbReference type="InterPro" id="IPR001646">
    <property type="entry name" value="5peptide_repeat"/>
</dbReference>
<protein>
    <submittedName>
        <fullName evidence="1">Pentapeptide repeat-containing protein</fullName>
    </submittedName>
</protein>
<gene>
    <name evidence="1" type="ORF">H6G83_07560</name>
</gene>
<dbReference type="EMBL" id="JACJSG010000008">
    <property type="protein sequence ID" value="MBD2500478.1"/>
    <property type="molecule type" value="Genomic_DNA"/>
</dbReference>
<dbReference type="RefSeq" id="WP_190469328.1">
    <property type="nucleotide sequence ID" value="NZ_JACJSG010000008.1"/>
</dbReference>
<dbReference type="Proteomes" id="UP000661112">
    <property type="component" value="Unassembled WGS sequence"/>
</dbReference>
<dbReference type="PANTHER" id="PTHR14136">
    <property type="entry name" value="BTB_POZ DOMAIN-CONTAINING PROTEIN KCTD9"/>
    <property type="match status" value="1"/>
</dbReference>
<name>A0ABR8D009_9NOST</name>
<sequence>MLTNIVNVYRTFAQNIQYSNLMVDFINDRVLPCKKMNVYAEIPVTNQYLKTVIKDLQHPTMEGRLNAVYQLERIAHNYLQYHWLIMEVICTFIRNHAANISLSRSDNSSTLIMQAALDVIAKRNIKHDPENQQLDLSYVDMRGANLRQGNLEGANLYRVNLAGANLSEANLCGTILTAANLSGANLAGANLSLSILSAANLTGANLSGANLAGANLYLASLSEVILHETRLNGANLREVKFTTSNSHTLCTQHPKSTSENESDN</sequence>
<comment type="caution">
    <text evidence="1">The sequence shown here is derived from an EMBL/GenBank/DDBJ whole genome shotgun (WGS) entry which is preliminary data.</text>
</comment>
<evidence type="ECO:0000313" key="1">
    <source>
        <dbReference type="EMBL" id="MBD2500478.1"/>
    </source>
</evidence>
<evidence type="ECO:0000313" key="2">
    <source>
        <dbReference type="Proteomes" id="UP000661112"/>
    </source>
</evidence>
<dbReference type="SUPFAM" id="SSF141571">
    <property type="entry name" value="Pentapeptide repeat-like"/>
    <property type="match status" value="1"/>
</dbReference>
<dbReference type="Gene3D" id="2.160.20.80">
    <property type="entry name" value="E3 ubiquitin-protein ligase SopA"/>
    <property type="match status" value="1"/>
</dbReference>
<keyword evidence="2" id="KW-1185">Reference proteome</keyword>
<dbReference type="Pfam" id="PF00805">
    <property type="entry name" value="Pentapeptide"/>
    <property type="match status" value="2"/>
</dbReference>
<dbReference type="PANTHER" id="PTHR14136:SF17">
    <property type="entry name" value="BTB_POZ DOMAIN-CONTAINING PROTEIN KCTD9"/>
    <property type="match status" value="1"/>
</dbReference>
<accession>A0ABR8D009</accession>
<proteinExistence type="predicted"/>
<reference evidence="1 2" key="1">
    <citation type="journal article" date="2020" name="ISME J.">
        <title>Comparative genomics reveals insights into cyanobacterial evolution and habitat adaptation.</title>
        <authorList>
            <person name="Chen M.Y."/>
            <person name="Teng W.K."/>
            <person name="Zhao L."/>
            <person name="Hu C.X."/>
            <person name="Zhou Y.K."/>
            <person name="Han B.P."/>
            <person name="Song L.R."/>
            <person name="Shu W.S."/>
        </authorList>
    </citation>
    <scope>NUCLEOTIDE SEQUENCE [LARGE SCALE GENOMIC DNA]</scope>
    <source>
        <strain evidence="1 2">FACHB-119</strain>
    </source>
</reference>
<dbReference type="InterPro" id="IPR051082">
    <property type="entry name" value="Pentapeptide-BTB/POZ_domain"/>
</dbReference>